<dbReference type="GO" id="GO:0005637">
    <property type="term" value="C:nuclear inner membrane"/>
    <property type="evidence" value="ECO:0007669"/>
    <property type="project" value="InterPro"/>
</dbReference>
<feature type="compositionally biased region" description="Basic residues" evidence="6">
    <location>
        <begin position="124"/>
        <end position="137"/>
    </location>
</feature>
<protein>
    <recommendedName>
        <fullName evidence="12">Inner nuclear membrane protein SRC1</fullName>
    </recommendedName>
</protein>
<dbReference type="InterPro" id="IPR018996">
    <property type="entry name" value="Man1/Src1-like_C"/>
</dbReference>
<evidence type="ECO:0000259" key="8">
    <source>
        <dbReference type="Pfam" id="PF09402"/>
    </source>
</evidence>
<evidence type="ECO:0000256" key="5">
    <source>
        <dbReference type="ARBA" id="ARBA00023242"/>
    </source>
</evidence>
<organism evidence="10 11">
    <name type="scientific">Debaryomyces fabryi</name>
    <dbReference type="NCBI Taxonomy" id="58627"/>
    <lineage>
        <taxon>Eukaryota</taxon>
        <taxon>Fungi</taxon>
        <taxon>Dikarya</taxon>
        <taxon>Ascomycota</taxon>
        <taxon>Saccharomycotina</taxon>
        <taxon>Pichiomycetes</taxon>
        <taxon>Debaryomycetaceae</taxon>
        <taxon>Debaryomyces</taxon>
    </lineage>
</organism>
<dbReference type="CDD" id="cd12935">
    <property type="entry name" value="LEM_like"/>
    <property type="match status" value="1"/>
</dbReference>
<gene>
    <name evidence="10" type="ORF">AC631_03363</name>
</gene>
<evidence type="ECO:0000256" key="1">
    <source>
        <dbReference type="ARBA" id="ARBA00004126"/>
    </source>
</evidence>
<dbReference type="RefSeq" id="XP_015466980.1">
    <property type="nucleotide sequence ID" value="XM_015612192.1"/>
</dbReference>
<dbReference type="Pfam" id="PF09402">
    <property type="entry name" value="MSC"/>
    <property type="match status" value="1"/>
</dbReference>
<dbReference type="OrthoDB" id="2503928at2759"/>
<dbReference type="AlphaFoldDB" id="A0A0V1PX92"/>
<feature type="compositionally biased region" description="Polar residues" evidence="6">
    <location>
        <begin position="177"/>
        <end position="199"/>
    </location>
</feature>
<feature type="compositionally biased region" description="Low complexity" evidence="6">
    <location>
        <begin position="343"/>
        <end position="366"/>
    </location>
</feature>
<keyword evidence="3 7" id="KW-1133">Transmembrane helix</keyword>
<feature type="compositionally biased region" description="Basic residues" evidence="6">
    <location>
        <begin position="440"/>
        <end position="455"/>
    </location>
</feature>
<dbReference type="Pfam" id="PF12949">
    <property type="entry name" value="HeH"/>
    <property type="match status" value="1"/>
</dbReference>
<evidence type="ECO:0000313" key="11">
    <source>
        <dbReference type="Proteomes" id="UP000054251"/>
    </source>
</evidence>
<dbReference type="GO" id="GO:0071763">
    <property type="term" value="P:nuclear membrane organization"/>
    <property type="evidence" value="ECO:0007669"/>
    <property type="project" value="TreeGrafter"/>
</dbReference>
<feature type="compositionally biased region" description="Polar residues" evidence="6">
    <location>
        <begin position="208"/>
        <end position="217"/>
    </location>
</feature>
<comment type="caution">
    <text evidence="10">The sequence shown here is derived from an EMBL/GenBank/DDBJ whole genome shotgun (WGS) entry which is preliminary data.</text>
</comment>
<feature type="compositionally biased region" description="Acidic residues" evidence="6">
    <location>
        <begin position="466"/>
        <end position="480"/>
    </location>
</feature>
<dbReference type="PANTHER" id="PTHR47808">
    <property type="entry name" value="INNER NUCLEAR MEMBRANE PROTEIN HEH2-RELATED"/>
    <property type="match status" value="1"/>
</dbReference>
<evidence type="ECO:0008006" key="12">
    <source>
        <dbReference type="Google" id="ProtNLM"/>
    </source>
</evidence>
<feature type="compositionally biased region" description="Polar residues" evidence="6">
    <location>
        <begin position="277"/>
        <end position="286"/>
    </location>
</feature>
<feature type="region of interest" description="Disordered" evidence="6">
    <location>
        <begin position="437"/>
        <end position="487"/>
    </location>
</feature>
<dbReference type="GO" id="GO:0034399">
    <property type="term" value="C:nuclear periphery"/>
    <property type="evidence" value="ECO:0007669"/>
    <property type="project" value="TreeGrafter"/>
</dbReference>
<keyword evidence="2 7" id="KW-0812">Transmembrane</keyword>
<evidence type="ECO:0000256" key="7">
    <source>
        <dbReference type="SAM" id="Phobius"/>
    </source>
</evidence>
<evidence type="ECO:0000313" key="10">
    <source>
        <dbReference type="EMBL" id="KSA00878.1"/>
    </source>
</evidence>
<keyword evidence="11" id="KW-1185">Reference proteome</keyword>
<dbReference type="GeneID" id="26840372"/>
<name>A0A0V1PX92_9ASCO</name>
<dbReference type="EMBL" id="LMYN01000071">
    <property type="protein sequence ID" value="KSA00878.1"/>
    <property type="molecule type" value="Genomic_DNA"/>
</dbReference>
<accession>A0A0V1PX92</accession>
<feature type="domain" description="HeH/LEM" evidence="9">
    <location>
        <begin position="7"/>
        <end position="41"/>
    </location>
</feature>
<sequence length="727" mass="81792">MYLDFDPKSLKVAQLRGILNEYDISFPSNAKKTDLIKLFNDEIKPNASKYLKEYEKSIKNLNDVGFINATTGKTVRRSKRSTSADVELSDSEKEKKSKGAKISEQASDISGLESDTEATNEAKKTRKKTKDSKKTKKSSKEEITEKVGASSDASEIESGAKQTSRIKDDEKSDVKGTINSAIKSESSFTNENVFQSPPSSAGIKKTRSPSNYKSPSTSKKRHRENDENQEGSPDTTKKAKVPSSKSPKPSSDTRLKSTPHKTGHLFDDNESSDSDTDIFSKSIINQVKSPKLSKIKKPSSKKSTPVKVEKQTPVKKSTPGDINALYQNITPSLRTRESQHLLSAKSSSKKTNSIKNSAKKNNSAISDSTFLSLSDEQDDFDKEQSKIKSRGKSSTHETPSGVDILASTDLASQLGITIQGLPPKDFQLSDNSFASIKSHTPTKKLSPRPRKHKSQKISQTDLDKLSDDDDEDEDDYEEEEKSGKKFDKIQKGIEEEIEKLNDVVEKENSVSIRKPSALNIFSFISLWLIILSVGLSGYWYREQTYLIGYCGQEINQSTIPQSSDLPNWLVQFGTYLDNNFKPNCVKCPAHARCYPYLEIGCYEDFVEYKPWYFDFIPIINPSLKKCVPDTKKAEKLEIMIDVALDLLRSKNANKNCGKTAVDNFESGLSVDELHDLLLLMKAPYITKEEFEELWQRSVIELEKEPEIIVRQVFFFKRYYFKHGITNI</sequence>
<feature type="compositionally biased region" description="Low complexity" evidence="6">
    <location>
        <begin position="241"/>
        <end position="250"/>
    </location>
</feature>
<dbReference type="PANTHER" id="PTHR47808:SF2">
    <property type="entry name" value="LEM DOMAIN-CONTAINING PROTEIN 2"/>
    <property type="match status" value="1"/>
</dbReference>
<keyword evidence="4 7" id="KW-0472">Membrane</keyword>
<evidence type="ECO:0000256" key="2">
    <source>
        <dbReference type="ARBA" id="ARBA00022692"/>
    </source>
</evidence>
<dbReference type="Proteomes" id="UP000054251">
    <property type="component" value="Unassembled WGS sequence"/>
</dbReference>
<proteinExistence type="predicted"/>
<feature type="region of interest" description="Disordered" evidence="6">
    <location>
        <begin position="74"/>
        <end position="404"/>
    </location>
</feature>
<dbReference type="GO" id="GO:0003682">
    <property type="term" value="F:chromatin binding"/>
    <property type="evidence" value="ECO:0007669"/>
    <property type="project" value="InterPro"/>
</dbReference>
<dbReference type="InterPro" id="IPR036361">
    <property type="entry name" value="SAP_dom_sf"/>
</dbReference>
<comment type="subcellular location">
    <subcellularLocation>
        <location evidence="1">Nucleus membrane</location>
    </subcellularLocation>
</comment>
<dbReference type="InterPro" id="IPR025856">
    <property type="entry name" value="HeH/LEM_domain"/>
</dbReference>
<dbReference type="Gene3D" id="1.10.720.30">
    <property type="entry name" value="SAP domain"/>
    <property type="match status" value="1"/>
</dbReference>
<evidence type="ECO:0000256" key="6">
    <source>
        <dbReference type="SAM" id="MobiDB-lite"/>
    </source>
</evidence>
<evidence type="ECO:0000256" key="4">
    <source>
        <dbReference type="ARBA" id="ARBA00023136"/>
    </source>
</evidence>
<reference evidence="10 11" key="1">
    <citation type="submission" date="2015-11" db="EMBL/GenBank/DDBJ databases">
        <title>The genome of Debaryomyces fabryi.</title>
        <authorList>
            <person name="Tafer H."/>
            <person name="Lopandic K."/>
        </authorList>
    </citation>
    <scope>NUCLEOTIDE SEQUENCE [LARGE SCALE GENOMIC DNA]</scope>
    <source>
        <strain evidence="10 11">CBS 789</strain>
    </source>
</reference>
<feature type="transmembrane region" description="Helical" evidence="7">
    <location>
        <begin position="520"/>
        <end position="540"/>
    </location>
</feature>
<dbReference type="InterPro" id="IPR044780">
    <property type="entry name" value="Heh2/Src1"/>
</dbReference>
<evidence type="ECO:0000256" key="3">
    <source>
        <dbReference type="ARBA" id="ARBA00022989"/>
    </source>
</evidence>
<feature type="domain" description="Man1/Src1-like C-terminal" evidence="8">
    <location>
        <begin position="528"/>
        <end position="712"/>
    </location>
</feature>
<feature type="compositionally biased region" description="Basic residues" evidence="6">
    <location>
        <begin position="291"/>
        <end position="300"/>
    </location>
</feature>
<dbReference type="GO" id="GO:0005783">
    <property type="term" value="C:endoplasmic reticulum"/>
    <property type="evidence" value="ECO:0007669"/>
    <property type="project" value="TreeGrafter"/>
</dbReference>
<keyword evidence="5" id="KW-0539">Nucleus</keyword>
<feature type="compositionally biased region" description="Basic and acidic residues" evidence="6">
    <location>
        <begin position="165"/>
        <end position="174"/>
    </location>
</feature>
<evidence type="ECO:0000259" key="9">
    <source>
        <dbReference type="Pfam" id="PF12949"/>
    </source>
</evidence>